<comment type="caution">
    <text evidence="4">The sequence shown here is derived from an EMBL/GenBank/DDBJ whole genome shotgun (WGS) entry which is preliminary data.</text>
</comment>
<dbReference type="GO" id="GO:0016878">
    <property type="term" value="F:acid-thiol ligase activity"/>
    <property type="evidence" value="ECO:0007669"/>
    <property type="project" value="UniProtKB-ARBA"/>
</dbReference>
<feature type="compositionally biased region" description="Basic and acidic residues" evidence="1">
    <location>
        <begin position="9"/>
        <end position="20"/>
    </location>
</feature>
<evidence type="ECO:0000313" key="4">
    <source>
        <dbReference type="EMBL" id="HGY39824.1"/>
    </source>
</evidence>
<organism evidence="4">
    <name type="scientific">Candidatus Caldatribacterium saccharofermentans</name>
    <dbReference type="NCBI Taxonomy" id="1454753"/>
    <lineage>
        <taxon>Bacteria</taxon>
        <taxon>Pseudomonadati</taxon>
        <taxon>Atribacterota</taxon>
        <taxon>Atribacteria</taxon>
        <taxon>Atribacterales</taxon>
        <taxon>Candidatus Caldatribacteriaceae</taxon>
        <taxon>Candidatus Caldatribacterium</taxon>
    </lineage>
</organism>
<feature type="domain" description="AMP-dependent synthetase/ligase" evidence="2">
    <location>
        <begin position="87"/>
        <end position="429"/>
    </location>
</feature>
<dbReference type="InterPro" id="IPR042099">
    <property type="entry name" value="ANL_N_sf"/>
</dbReference>
<dbReference type="Gene3D" id="3.30.300.30">
    <property type="match status" value="1"/>
</dbReference>
<dbReference type="EMBL" id="DTIY01000062">
    <property type="protein sequence ID" value="HGY39824.1"/>
    <property type="molecule type" value="Genomic_DNA"/>
</dbReference>
<evidence type="ECO:0000259" key="3">
    <source>
        <dbReference type="Pfam" id="PF13193"/>
    </source>
</evidence>
<reference evidence="4" key="1">
    <citation type="journal article" date="2020" name="mSystems">
        <title>Genome- and Community-Level Interaction Insights into Carbon Utilization and Element Cycling Functions of Hydrothermarchaeota in Hydrothermal Sediment.</title>
        <authorList>
            <person name="Zhou Z."/>
            <person name="Liu Y."/>
            <person name="Xu W."/>
            <person name="Pan J."/>
            <person name="Luo Z.H."/>
            <person name="Li M."/>
        </authorList>
    </citation>
    <scope>NUCLEOTIDE SEQUENCE [LARGE SCALE GENOMIC DNA]</scope>
    <source>
        <strain evidence="4">SpSt-82</strain>
    </source>
</reference>
<dbReference type="InterPro" id="IPR020845">
    <property type="entry name" value="AMP-binding_CS"/>
</dbReference>
<evidence type="ECO:0000259" key="2">
    <source>
        <dbReference type="Pfam" id="PF00501"/>
    </source>
</evidence>
<accession>A0A7V4TIP9</accession>
<evidence type="ECO:0000256" key="1">
    <source>
        <dbReference type="SAM" id="MobiDB-lite"/>
    </source>
</evidence>
<proteinExistence type="predicted"/>
<dbReference type="InterPro" id="IPR045851">
    <property type="entry name" value="AMP-bd_C_sf"/>
</dbReference>
<dbReference type="InterPro" id="IPR025110">
    <property type="entry name" value="AMP-bd_C"/>
</dbReference>
<dbReference type="SUPFAM" id="SSF56801">
    <property type="entry name" value="Acetyl-CoA synthetase-like"/>
    <property type="match status" value="1"/>
</dbReference>
<gene>
    <name evidence="4" type="ORF">ENW11_08475</name>
</gene>
<dbReference type="AlphaFoldDB" id="A0A7V4TIP9"/>
<dbReference type="Pfam" id="PF13193">
    <property type="entry name" value="AMP-binding_C"/>
    <property type="match status" value="1"/>
</dbReference>
<dbReference type="Gene3D" id="3.40.50.12780">
    <property type="entry name" value="N-terminal domain of ligase-like"/>
    <property type="match status" value="1"/>
</dbReference>
<sequence>MVHKISHFSKAEHEAKERDTVTGTPVSLHQIGNLPILHDRQHVLLFWRKYTTTLPVCHPLPGLCYNGSKKEKKGTMLETIPERLEKMSRDYRGKVAISFRGTRILYRDLPGIIAQEVAAMQQAGIRPGTRVVTAIGNSWHALRFYLAALTLGVIPIPLSPRTPEDMQVNILHAASAQFLLRETPLKDQDVPCAILRENGEISYPSTFLPSSIPLPEFESPVAALFCTSGTTGMPKLVMLTHRNILSDIDSCFDLVDISPEDRMLGVLPMFHVFGFSIAYLLPLMKGMTLTIVPSLYPLEELIAALREDQSTVFLGVPAMFSILTGARRKTSFDLYPLRLLICGGDALPSRVREAFEEAFGLRIIEGYGITEASPVVAVNPSPEVRVPGSAGPVISAIRLRIVNDAGEDLRTNEVGEILLAGDPISPGYFANPEENARAFREGWFCTGDLGRMDERGILYIEGRKKEVIIVSGFNVYPQEVEEVLLGFPGVAQAAVVGVKRELRGEMVKAYIVPQEGVSLKPREIVDFCRKHLPPHKVPRLVEIVPGLPQTVTGKVMKYLLTQATSEKEYEA</sequence>
<dbReference type="PANTHER" id="PTHR43767:SF1">
    <property type="entry name" value="NONRIBOSOMAL PEPTIDE SYNTHASE PES1 (EUROFUNG)-RELATED"/>
    <property type="match status" value="1"/>
</dbReference>
<protein>
    <recommendedName>
        <fullName evidence="5">Long-chain fatty acid--CoA ligase</fullName>
    </recommendedName>
</protein>
<evidence type="ECO:0008006" key="5">
    <source>
        <dbReference type="Google" id="ProtNLM"/>
    </source>
</evidence>
<dbReference type="Pfam" id="PF00501">
    <property type="entry name" value="AMP-binding"/>
    <property type="match status" value="1"/>
</dbReference>
<dbReference type="PANTHER" id="PTHR43767">
    <property type="entry name" value="LONG-CHAIN-FATTY-ACID--COA LIGASE"/>
    <property type="match status" value="1"/>
</dbReference>
<dbReference type="InterPro" id="IPR050237">
    <property type="entry name" value="ATP-dep_AMP-bd_enzyme"/>
</dbReference>
<feature type="domain" description="AMP-binding enzyme C-terminal" evidence="3">
    <location>
        <begin position="479"/>
        <end position="554"/>
    </location>
</feature>
<dbReference type="PROSITE" id="PS00455">
    <property type="entry name" value="AMP_BINDING"/>
    <property type="match status" value="1"/>
</dbReference>
<dbReference type="InterPro" id="IPR000873">
    <property type="entry name" value="AMP-dep_synth/lig_dom"/>
</dbReference>
<feature type="region of interest" description="Disordered" evidence="1">
    <location>
        <begin position="1"/>
        <end position="24"/>
    </location>
</feature>
<name>A0A7V4TIP9_9BACT</name>